<feature type="domain" description="Flagellin N-terminal" evidence="5">
    <location>
        <begin position="3"/>
        <end position="140"/>
    </location>
</feature>
<dbReference type="Pfam" id="PF00669">
    <property type="entry name" value="Flagellin_N"/>
    <property type="match status" value="1"/>
</dbReference>
<evidence type="ECO:0000313" key="8">
    <source>
        <dbReference type="Proteomes" id="UP001139179"/>
    </source>
</evidence>
<dbReference type="SUPFAM" id="SSF64518">
    <property type="entry name" value="Phase 1 flagellin"/>
    <property type="match status" value="1"/>
</dbReference>
<evidence type="ECO:0000256" key="2">
    <source>
        <dbReference type="ARBA" id="ARBA00020110"/>
    </source>
</evidence>
<feature type="domain" description="Flagellin C-terminal" evidence="6">
    <location>
        <begin position="545"/>
        <end position="628"/>
    </location>
</feature>
<dbReference type="InterPro" id="IPR001029">
    <property type="entry name" value="Flagellin_N"/>
</dbReference>
<dbReference type="EMBL" id="JAMBOL010000010">
    <property type="protein sequence ID" value="MCM3714924.1"/>
    <property type="molecule type" value="Genomic_DNA"/>
</dbReference>
<dbReference type="RefSeq" id="WP_251223691.1">
    <property type="nucleotide sequence ID" value="NZ_JAMBOL010000010.1"/>
</dbReference>
<dbReference type="GO" id="GO:0009288">
    <property type="term" value="C:bacterial-type flagellum"/>
    <property type="evidence" value="ECO:0007669"/>
    <property type="project" value="UniProtKB-SubCell"/>
</dbReference>
<keyword evidence="4" id="KW-0964">Secreted</keyword>
<dbReference type="GO" id="GO:0005576">
    <property type="term" value="C:extracellular region"/>
    <property type="evidence" value="ECO:0007669"/>
    <property type="project" value="UniProtKB-SubCell"/>
</dbReference>
<dbReference type="Proteomes" id="UP001139179">
    <property type="component" value="Unassembled WGS sequence"/>
</dbReference>
<dbReference type="Gene3D" id="6.10.10.10">
    <property type="entry name" value="Flagellar export chaperone, C-terminal domain"/>
    <property type="match status" value="1"/>
</dbReference>
<name>A0A9X2DPX8_9BACI</name>
<comment type="subcellular location">
    <subcellularLocation>
        <location evidence="4">Secreted</location>
    </subcellularLocation>
    <subcellularLocation>
        <location evidence="4">Bacterial flagellum</location>
    </subcellularLocation>
</comment>
<dbReference type="PANTHER" id="PTHR42792:SF2">
    <property type="entry name" value="FLAGELLIN"/>
    <property type="match status" value="1"/>
</dbReference>
<evidence type="ECO:0000256" key="3">
    <source>
        <dbReference type="ARBA" id="ARBA00023143"/>
    </source>
</evidence>
<gene>
    <name evidence="7" type="ORF">M3202_12620</name>
</gene>
<keyword evidence="8" id="KW-1185">Reference proteome</keyword>
<evidence type="ECO:0000259" key="5">
    <source>
        <dbReference type="Pfam" id="PF00669"/>
    </source>
</evidence>
<dbReference type="Gene3D" id="1.20.1330.10">
    <property type="entry name" value="f41 fragment of flagellin, N-terminal domain"/>
    <property type="match status" value="2"/>
</dbReference>
<organism evidence="7 8">
    <name type="scientific">Halalkalibacter oceani</name>
    <dbReference type="NCBI Taxonomy" id="1653776"/>
    <lineage>
        <taxon>Bacteria</taxon>
        <taxon>Bacillati</taxon>
        <taxon>Bacillota</taxon>
        <taxon>Bacilli</taxon>
        <taxon>Bacillales</taxon>
        <taxon>Bacillaceae</taxon>
        <taxon>Halalkalibacter</taxon>
    </lineage>
</organism>
<protein>
    <recommendedName>
        <fullName evidence="2 4">Flagellin</fullName>
    </recommendedName>
</protein>
<evidence type="ECO:0000313" key="7">
    <source>
        <dbReference type="EMBL" id="MCM3714924.1"/>
    </source>
</evidence>
<keyword evidence="7" id="KW-0969">Cilium</keyword>
<comment type="similarity">
    <text evidence="1 4">Belongs to the bacterial flagellin family.</text>
</comment>
<evidence type="ECO:0000256" key="1">
    <source>
        <dbReference type="ARBA" id="ARBA00005709"/>
    </source>
</evidence>
<dbReference type="InterPro" id="IPR046358">
    <property type="entry name" value="Flagellin_C"/>
</dbReference>
<comment type="function">
    <text evidence="4">Flagellin is the subunit protein which polymerizes to form the filaments of bacterial flagella.</text>
</comment>
<proteinExistence type="inferred from homology"/>
<dbReference type="InterPro" id="IPR001492">
    <property type="entry name" value="Flagellin"/>
</dbReference>
<comment type="caution">
    <text evidence="7">The sequence shown here is derived from an EMBL/GenBank/DDBJ whole genome shotgun (WGS) entry which is preliminary data.</text>
</comment>
<keyword evidence="7" id="KW-0966">Cell projection</keyword>
<dbReference type="GO" id="GO:0005198">
    <property type="term" value="F:structural molecule activity"/>
    <property type="evidence" value="ECO:0007669"/>
    <property type="project" value="UniProtKB-UniRule"/>
</dbReference>
<reference evidence="7" key="1">
    <citation type="submission" date="2022-05" db="EMBL/GenBank/DDBJ databases">
        <title>Comparative Genomics of Spacecraft Associated Microbes.</title>
        <authorList>
            <person name="Tran M.T."/>
            <person name="Wright A."/>
            <person name="Seuylemezian A."/>
            <person name="Eisen J."/>
            <person name="Coil D."/>
        </authorList>
    </citation>
    <scope>NUCLEOTIDE SEQUENCE</scope>
    <source>
        <strain evidence="7">214.1.1</strain>
    </source>
</reference>
<evidence type="ECO:0000256" key="4">
    <source>
        <dbReference type="RuleBase" id="RU362073"/>
    </source>
</evidence>
<accession>A0A9X2DPX8</accession>
<keyword evidence="7" id="KW-0282">Flagellum</keyword>
<dbReference type="AlphaFoldDB" id="A0A9X2DPX8"/>
<dbReference type="Pfam" id="PF00700">
    <property type="entry name" value="Flagellin_C"/>
    <property type="match status" value="1"/>
</dbReference>
<sequence length="629" mass="67836">MKINNNIQALNAYRNLTKNQFQTSKNLEKLSSGMRINRAADDAAGLAISEKMRSQIRGLKMAERNAMDGISLLQTAEGAMQEVHAMLQRMRELAVQGANDTNTDQDRAEIQKEIRQLLTEIDSVAEKTEFNTRKLLNGSSAVLSVVDYNNANVQGLPAIIDPSLKSGRYEVNIENSELVYTITQPAAGLKQGDVEFADPSIEGQALGEYTINVRNYNADGANTGATLQVIGPDGLPIESEAISVGQAAIDAGNEYITIGGLRINAGAITGSGTVKVSIEAEASFTLSRDRNFDSAVVDGVEVEEDADGVVTGSEVKVGTGVTAGEVMTEVNGANGDSSAVVIKSQSVVYQNGEDYEVNQTDNNYYFSIINDNGETRVLEIEPSATYSGTTNPATIDIDSEPITFDGPTTLKEIRDALSEKYSGVKAWSPAENGDEATRDMLVVTDAGGSTPHKINTTDYNPIAFSKTIRTVNGVMEHGGVEFKFNSNIEDANTEFSIINNALAFQIGPNTNQNVMIDVDELNTVRLGIDEISVTTQDNANNAIFALDQAIQQVSSIRAKLGATQNRMEHTINNLQVTHENLTASESRIRDADMALEMTEFTRNNILNQSATAMLAQANQLPQGVLQLLQ</sequence>
<dbReference type="PANTHER" id="PTHR42792">
    <property type="entry name" value="FLAGELLIN"/>
    <property type="match status" value="1"/>
</dbReference>
<dbReference type="InterPro" id="IPR042187">
    <property type="entry name" value="Flagellin_C_sub2"/>
</dbReference>
<keyword evidence="3 4" id="KW-0975">Bacterial flagellum</keyword>
<dbReference type="PRINTS" id="PR00207">
    <property type="entry name" value="FLAGELLIN"/>
</dbReference>
<dbReference type="Gene3D" id="3.30.70.2120">
    <property type="match status" value="1"/>
</dbReference>
<evidence type="ECO:0000259" key="6">
    <source>
        <dbReference type="Pfam" id="PF00700"/>
    </source>
</evidence>